<accession>A0A3T0D4H9</accession>
<dbReference type="EMBL" id="CP034791">
    <property type="protein sequence ID" value="AZT89949.1"/>
    <property type="molecule type" value="Genomic_DNA"/>
</dbReference>
<dbReference type="EC" id="3.5.4.31" evidence="4"/>
<evidence type="ECO:0000256" key="1">
    <source>
        <dbReference type="ARBA" id="ARBA00022723"/>
    </source>
</evidence>
<comment type="cofactor">
    <cofactor evidence="4">
        <name>Zn(2+)</name>
        <dbReference type="ChEBI" id="CHEBI:29105"/>
    </cofactor>
    <text evidence="4">Binds 1 zinc ion per subunit.</text>
</comment>
<dbReference type="FunFam" id="3.20.20.140:FF:000014">
    <property type="entry name" value="5-methylthioadenosine/S-adenosylhomocysteine deaminase"/>
    <property type="match status" value="1"/>
</dbReference>
<proteinExistence type="inferred from homology"/>
<keyword evidence="7" id="KW-1185">Reference proteome</keyword>
<dbReference type="PANTHER" id="PTHR43794">
    <property type="entry name" value="AMINOHYDROLASE SSNA-RELATED"/>
    <property type="match status" value="1"/>
</dbReference>
<reference evidence="6 7" key="1">
    <citation type="submission" date="2018-12" db="EMBL/GenBank/DDBJ databases">
        <title>Genome sequence from the cellulolytic species, Caldicellulosiruptor changbaiensis.</title>
        <authorList>
            <person name="Blumer-Schuette S.E."/>
            <person name="Mendoza C."/>
        </authorList>
    </citation>
    <scope>NUCLEOTIDE SEQUENCE [LARGE SCALE GENOMIC DNA]</scope>
    <source>
        <strain evidence="6 7">CBS-Z</strain>
    </source>
</reference>
<dbReference type="SUPFAM" id="SSF51556">
    <property type="entry name" value="Metallo-dependent hydrolases"/>
    <property type="match status" value="1"/>
</dbReference>
<keyword evidence="1 4" id="KW-0479">Metal-binding</keyword>
<dbReference type="EC" id="3.5.4.28" evidence="4"/>
<feature type="binding site" evidence="4">
    <location>
        <position position="211"/>
    </location>
    <ligand>
        <name>substrate</name>
    </ligand>
</feature>
<evidence type="ECO:0000256" key="2">
    <source>
        <dbReference type="ARBA" id="ARBA00022801"/>
    </source>
</evidence>
<comment type="similarity">
    <text evidence="4">Belongs to the metallo-dependent hydrolases superfamily. MTA/SAH deaminase family.</text>
</comment>
<protein>
    <recommendedName>
        <fullName evidence="4">5-methylthioadenosine/S-adenosylhomocysteine deaminase</fullName>
        <shortName evidence="4">MTA/SAH deaminase</shortName>
        <ecNumber evidence="4">3.5.4.28</ecNumber>
        <ecNumber evidence="4">3.5.4.31</ecNumber>
    </recommendedName>
</protein>
<comment type="function">
    <text evidence="4">Catalyzes the deamination of 5-methylthioadenosine and S-adenosyl-L-homocysteine into 5-methylthioinosine and S-inosyl-L-homocysteine, respectively. Is also able to deaminate adenosine.</text>
</comment>
<dbReference type="InterPro" id="IPR006680">
    <property type="entry name" value="Amidohydro-rel"/>
</dbReference>
<feature type="binding site" evidence="4">
    <location>
        <position position="68"/>
    </location>
    <ligand>
        <name>Zn(2+)</name>
        <dbReference type="ChEBI" id="CHEBI:29105"/>
    </ligand>
</feature>
<feature type="binding site" evidence="4">
    <location>
        <position position="66"/>
    </location>
    <ligand>
        <name>Zn(2+)</name>
        <dbReference type="ChEBI" id="CHEBI:29105"/>
    </ligand>
</feature>
<dbReference type="GO" id="GO:0090614">
    <property type="term" value="F:5'-methylthioadenosine deaminase activity"/>
    <property type="evidence" value="ECO:0007669"/>
    <property type="project" value="UniProtKB-UniRule"/>
</dbReference>
<name>A0A3T0D4H9_9FIRM</name>
<dbReference type="HAMAP" id="MF_01281">
    <property type="entry name" value="MTA_SAH_deamin"/>
    <property type="match status" value="1"/>
</dbReference>
<evidence type="ECO:0000259" key="5">
    <source>
        <dbReference type="Pfam" id="PF01979"/>
    </source>
</evidence>
<feature type="binding site" evidence="4">
    <location>
        <position position="208"/>
    </location>
    <ligand>
        <name>Zn(2+)</name>
        <dbReference type="ChEBI" id="CHEBI:29105"/>
    </ligand>
</feature>
<keyword evidence="3 4" id="KW-0862">Zinc</keyword>
<dbReference type="AlphaFoldDB" id="A0A3T0D4H9"/>
<gene>
    <name evidence="4" type="primary">mtaD</name>
    <name evidence="6" type="ORF">ELD05_04370</name>
</gene>
<dbReference type="CDD" id="cd01298">
    <property type="entry name" value="ATZ_TRZ_like"/>
    <property type="match status" value="1"/>
</dbReference>
<dbReference type="InterPro" id="IPR032466">
    <property type="entry name" value="Metal_Hydrolase"/>
</dbReference>
<feature type="binding site" evidence="4">
    <location>
        <position position="296"/>
    </location>
    <ligand>
        <name>Zn(2+)</name>
        <dbReference type="ChEBI" id="CHEBI:29105"/>
    </ligand>
</feature>
<feature type="binding site" evidence="4">
    <location>
        <position position="95"/>
    </location>
    <ligand>
        <name>substrate</name>
    </ligand>
</feature>
<comment type="catalytic activity">
    <reaction evidence="4">
        <text>S-adenosyl-L-homocysteine + H2O + H(+) = S-inosyl-L-homocysteine + NH4(+)</text>
        <dbReference type="Rhea" id="RHEA:20716"/>
        <dbReference type="ChEBI" id="CHEBI:15377"/>
        <dbReference type="ChEBI" id="CHEBI:15378"/>
        <dbReference type="ChEBI" id="CHEBI:28938"/>
        <dbReference type="ChEBI" id="CHEBI:57856"/>
        <dbReference type="ChEBI" id="CHEBI:57985"/>
        <dbReference type="EC" id="3.5.4.28"/>
    </reaction>
</comment>
<dbReference type="KEGG" id="ccha:ELD05_04370"/>
<dbReference type="Proteomes" id="UP000282930">
    <property type="component" value="Chromosome"/>
</dbReference>
<dbReference type="InterPro" id="IPR023512">
    <property type="entry name" value="Deaminase_MtaD/DadD"/>
</dbReference>
<feature type="binding site" evidence="4">
    <location>
        <position position="154"/>
    </location>
    <ligand>
        <name>substrate</name>
    </ligand>
</feature>
<sequence length="428" mass="47724">MDLLIKGATIITLDGENEVLKGDILIENGKISEISQGIELSKEKMFATKVINAENLIALPGFINAHTHCGQTILRSYADDLPLYEWLFEKIFPAEEKLTKEIVYYSSLLGIAEMLKCGTTMFFDMYFHEDMTAKAALETGIKAVLSRGLQTDERQQQRLDETKELIYNYSSDKIKVFFGPHSVYTCSYELLEKVAELSEEFNTGIMIHLSESEDEVNQCYEKYDMSPVKLCQKAGLFTRPCIAAHCVYVDDEDIEILAENGVTAVYNPTSNLKLGNGFAPVFNLIKSGVNVAIGTDSAASNNNLNILEEIHIAALLEKGMYRLAEILKAEEVLKMTTVNAAMAADIHNTGRLKKGFRADIVLIKANDLNMLPCYNPISNIVYSSNPSNVYATIVDGEILYMDGKLLTIDEESLVKEIKSIEKVLKESI</sequence>
<dbReference type="InterPro" id="IPR011059">
    <property type="entry name" value="Metal-dep_hydrolase_composite"/>
</dbReference>
<keyword evidence="2 4" id="KW-0378">Hydrolase</keyword>
<dbReference type="GO" id="GO:0046872">
    <property type="term" value="F:metal ion binding"/>
    <property type="evidence" value="ECO:0007669"/>
    <property type="project" value="UniProtKB-KW"/>
</dbReference>
<feature type="binding site" evidence="4">
    <location>
        <position position="181"/>
    </location>
    <ligand>
        <name>substrate</name>
    </ligand>
</feature>
<dbReference type="Gene3D" id="3.20.20.140">
    <property type="entry name" value="Metal-dependent hydrolases"/>
    <property type="match status" value="1"/>
</dbReference>
<dbReference type="PANTHER" id="PTHR43794:SF11">
    <property type="entry name" value="AMIDOHYDROLASE-RELATED DOMAIN-CONTAINING PROTEIN"/>
    <property type="match status" value="1"/>
</dbReference>
<evidence type="ECO:0000313" key="7">
    <source>
        <dbReference type="Proteomes" id="UP000282930"/>
    </source>
</evidence>
<dbReference type="GO" id="GO:0050270">
    <property type="term" value="F:S-adenosylhomocysteine deaminase activity"/>
    <property type="evidence" value="ECO:0007669"/>
    <property type="project" value="UniProtKB-UniRule"/>
</dbReference>
<feature type="domain" description="Amidohydrolase-related" evidence="5">
    <location>
        <begin position="57"/>
        <end position="398"/>
    </location>
</feature>
<comment type="catalytic activity">
    <reaction evidence="4">
        <text>S-methyl-5'-thioadenosine + H2O + H(+) = S-methyl-5'-thioinosine + NH4(+)</text>
        <dbReference type="Rhea" id="RHEA:25025"/>
        <dbReference type="ChEBI" id="CHEBI:15377"/>
        <dbReference type="ChEBI" id="CHEBI:15378"/>
        <dbReference type="ChEBI" id="CHEBI:17509"/>
        <dbReference type="ChEBI" id="CHEBI:28938"/>
        <dbReference type="ChEBI" id="CHEBI:48595"/>
        <dbReference type="EC" id="3.5.4.31"/>
    </reaction>
</comment>
<evidence type="ECO:0000256" key="3">
    <source>
        <dbReference type="ARBA" id="ARBA00022833"/>
    </source>
</evidence>
<evidence type="ECO:0000256" key="4">
    <source>
        <dbReference type="HAMAP-Rule" id="MF_01281"/>
    </source>
</evidence>
<organism evidence="6 7">
    <name type="scientific">Caldicellulosiruptor changbaiensis</name>
    <dbReference type="NCBI Taxonomy" id="1222016"/>
    <lineage>
        <taxon>Bacteria</taxon>
        <taxon>Bacillati</taxon>
        <taxon>Bacillota</taxon>
        <taxon>Bacillota incertae sedis</taxon>
        <taxon>Caldicellulosiruptorales</taxon>
        <taxon>Caldicellulosiruptoraceae</taxon>
        <taxon>Caldicellulosiruptor</taxon>
    </lineage>
</organism>
<dbReference type="Gene3D" id="2.30.40.10">
    <property type="entry name" value="Urease, subunit C, domain 1"/>
    <property type="match status" value="1"/>
</dbReference>
<dbReference type="SUPFAM" id="SSF51338">
    <property type="entry name" value="Composite domain of metallo-dependent hydrolases"/>
    <property type="match status" value="1"/>
</dbReference>
<feature type="binding site" evidence="4">
    <location>
        <position position="296"/>
    </location>
    <ligand>
        <name>substrate</name>
    </ligand>
</feature>
<feature type="binding site" evidence="4">
    <location>
        <position position="147"/>
    </location>
    <ligand>
        <name>substrate</name>
    </ligand>
</feature>
<dbReference type="RefSeq" id="WP_127351514.1">
    <property type="nucleotide sequence ID" value="NZ_CP034791.1"/>
</dbReference>
<dbReference type="InterPro" id="IPR050287">
    <property type="entry name" value="MTA/SAH_deaminase"/>
</dbReference>
<evidence type="ECO:0000313" key="6">
    <source>
        <dbReference type="EMBL" id="AZT89949.1"/>
    </source>
</evidence>
<dbReference type="Pfam" id="PF01979">
    <property type="entry name" value="Amidohydro_1"/>
    <property type="match status" value="1"/>
</dbReference>